<evidence type="ECO:0000256" key="4">
    <source>
        <dbReference type="ARBA" id="ARBA00023136"/>
    </source>
</evidence>
<feature type="transmembrane region" description="Helical" evidence="6">
    <location>
        <begin position="507"/>
        <end position="525"/>
    </location>
</feature>
<evidence type="ECO:0000313" key="9">
    <source>
        <dbReference type="Proteomes" id="UP000038010"/>
    </source>
</evidence>
<organism evidence="8 9">
    <name type="scientific">Cyphellophora attinorum</name>
    <dbReference type="NCBI Taxonomy" id="1664694"/>
    <lineage>
        <taxon>Eukaryota</taxon>
        <taxon>Fungi</taxon>
        <taxon>Dikarya</taxon>
        <taxon>Ascomycota</taxon>
        <taxon>Pezizomycotina</taxon>
        <taxon>Eurotiomycetes</taxon>
        <taxon>Chaetothyriomycetidae</taxon>
        <taxon>Chaetothyriales</taxon>
        <taxon>Cyphellophoraceae</taxon>
        <taxon>Cyphellophora</taxon>
    </lineage>
</organism>
<feature type="domain" description="Major facilitator superfamily (MFS) profile" evidence="7">
    <location>
        <begin position="109"/>
        <end position="555"/>
    </location>
</feature>
<dbReference type="STRING" id="1664694.A0A0N1H9H6"/>
<feature type="transmembrane region" description="Helical" evidence="6">
    <location>
        <begin position="175"/>
        <end position="194"/>
    </location>
</feature>
<dbReference type="GO" id="GO:0010509">
    <property type="term" value="P:intracellular polyamine homeostasis"/>
    <property type="evidence" value="ECO:0007669"/>
    <property type="project" value="TreeGrafter"/>
</dbReference>
<feature type="region of interest" description="Disordered" evidence="5">
    <location>
        <begin position="1"/>
        <end position="55"/>
    </location>
</feature>
<evidence type="ECO:0000259" key="7">
    <source>
        <dbReference type="PROSITE" id="PS50850"/>
    </source>
</evidence>
<feature type="compositionally biased region" description="Polar residues" evidence="5">
    <location>
        <begin position="39"/>
        <end position="49"/>
    </location>
</feature>
<feature type="transmembrane region" description="Helical" evidence="6">
    <location>
        <begin position="236"/>
        <end position="254"/>
    </location>
</feature>
<accession>A0A0N1H9H6</accession>
<name>A0A0N1H9H6_9EURO</name>
<evidence type="ECO:0000256" key="5">
    <source>
        <dbReference type="SAM" id="MobiDB-lite"/>
    </source>
</evidence>
<feature type="transmembrane region" description="Helical" evidence="6">
    <location>
        <begin position="441"/>
        <end position="457"/>
    </location>
</feature>
<feature type="transmembrane region" description="Helical" evidence="6">
    <location>
        <begin position="143"/>
        <end position="163"/>
    </location>
</feature>
<feature type="transmembrane region" description="Helical" evidence="6">
    <location>
        <begin position="107"/>
        <end position="131"/>
    </location>
</feature>
<dbReference type="SUPFAM" id="SSF103473">
    <property type="entry name" value="MFS general substrate transporter"/>
    <property type="match status" value="1"/>
</dbReference>
<dbReference type="Proteomes" id="UP000038010">
    <property type="component" value="Unassembled WGS sequence"/>
</dbReference>
<dbReference type="GO" id="GO:0015203">
    <property type="term" value="F:polyamine transmembrane transporter activity"/>
    <property type="evidence" value="ECO:0007669"/>
    <property type="project" value="TreeGrafter"/>
</dbReference>
<dbReference type="PANTHER" id="PTHR23502">
    <property type="entry name" value="MAJOR FACILITATOR SUPERFAMILY"/>
    <property type="match status" value="1"/>
</dbReference>
<feature type="transmembrane region" description="Helical" evidence="6">
    <location>
        <begin position="463"/>
        <end position="486"/>
    </location>
</feature>
<dbReference type="InterPro" id="IPR011701">
    <property type="entry name" value="MFS"/>
</dbReference>
<dbReference type="AlphaFoldDB" id="A0A0N1H9H6"/>
<comment type="subcellular location">
    <subcellularLocation>
        <location evidence="1">Membrane</location>
        <topology evidence="1">Multi-pass membrane protein</topology>
    </subcellularLocation>
</comment>
<keyword evidence="2 6" id="KW-0812">Transmembrane</keyword>
<keyword evidence="9" id="KW-1185">Reference proteome</keyword>
<feature type="transmembrane region" description="Helical" evidence="6">
    <location>
        <begin position="531"/>
        <end position="550"/>
    </location>
</feature>
<feature type="transmembrane region" description="Helical" evidence="6">
    <location>
        <begin position="266"/>
        <end position="283"/>
    </location>
</feature>
<dbReference type="EMBL" id="LFJN01000012">
    <property type="protein sequence ID" value="KPI40263.1"/>
    <property type="molecule type" value="Genomic_DNA"/>
</dbReference>
<evidence type="ECO:0000256" key="3">
    <source>
        <dbReference type="ARBA" id="ARBA00022989"/>
    </source>
</evidence>
<evidence type="ECO:0000313" key="8">
    <source>
        <dbReference type="EMBL" id="KPI40263.1"/>
    </source>
</evidence>
<feature type="transmembrane region" description="Helical" evidence="6">
    <location>
        <begin position="386"/>
        <end position="406"/>
    </location>
</feature>
<protein>
    <submittedName>
        <fullName evidence="8">MFS antiporter QDR3</fullName>
    </submittedName>
</protein>
<dbReference type="VEuPathDB" id="FungiDB:AB675_7685"/>
<feature type="compositionally biased region" description="Basic and acidic residues" evidence="5">
    <location>
        <begin position="27"/>
        <end position="38"/>
    </location>
</feature>
<dbReference type="CDD" id="cd17323">
    <property type="entry name" value="MFS_Tpo1_MDR_like"/>
    <property type="match status" value="1"/>
</dbReference>
<evidence type="ECO:0000256" key="2">
    <source>
        <dbReference type="ARBA" id="ARBA00022692"/>
    </source>
</evidence>
<feature type="transmembrane region" description="Helical" evidence="6">
    <location>
        <begin position="200"/>
        <end position="224"/>
    </location>
</feature>
<comment type="caution">
    <text evidence="8">The sequence shown here is derived from an EMBL/GenBank/DDBJ whole genome shotgun (WGS) entry which is preliminary data.</text>
</comment>
<reference evidence="8 9" key="1">
    <citation type="submission" date="2015-06" db="EMBL/GenBank/DDBJ databases">
        <title>Draft genome of the ant-associated black yeast Phialophora attae CBS 131958.</title>
        <authorList>
            <person name="Moreno L.F."/>
            <person name="Stielow B.J."/>
            <person name="de Hoog S."/>
            <person name="Vicente V.A."/>
            <person name="Weiss V.A."/>
            <person name="de Vries M."/>
            <person name="Cruz L.M."/>
            <person name="Souza E.M."/>
        </authorList>
    </citation>
    <scope>NUCLEOTIDE SEQUENCE [LARGE SCALE GENOMIC DNA]</scope>
    <source>
        <strain evidence="8 9">CBS 131958</strain>
    </source>
</reference>
<dbReference type="PANTHER" id="PTHR23502:SF5">
    <property type="entry name" value="QUINIDINE RESISTANCE PROTEIN 3"/>
    <property type="match status" value="1"/>
</dbReference>
<evidence type="ECO:0000256" key="6">
    <source>
        <dbReference type="SAM" id="Phobius"/>
    </source>
</evidence>
<feature type="transmembrane region" description="Helical" evidence="6">
    <location>
        <begin position="355"/>
        <end position="374"/>
    </location>
</feature>
<proteinExistence type="predicted"/>
<keyword evidence="3 6" id="KW-1133">Transmembrane helix</keyword>
<dbReference type="InterPro" id="IPR020846">
    <property type="entry name" value="MFS_dom"/>
</dbReference>
<dbReference type="GeneID" id="28739952"/>
<gene>
    <name evidence="8" type="ORF">AB675_7685</name>
</gene>
<dbReference type="OrthoDB" id="3936150at2759"/>
<feature type="compositionally biased region" description="Basic and acidic residues" evidence="5">
    <location>
        <begin position="8"/>
        <end position="20"/>
    </location>
</feature>
<dbReference type="GO" id="GO:0005886">
    <property type="term" value="C:plasma membrane"/>
    <property type="evidence" value="ECO:0007669"/>
    <property type="project" value="TreeGrafter"/>
</dbReference>
<dbReference type="Pfam" id="PF07690">
    <property type="entry name" value="MFS_1"/>
    <property type="match status" value="1"/>
</dbReference>
<keyword evidence="4 6" id="KW-0472">Membrane</keyword>
<sequence>MGSGLAEKGTDAQDHIHEDQAVTDISNDGKKRQRRQTDDSITLRSIHSATESHHVAHQDAEAALYRIRTPKQLLVKVPRKERRGWFAAFALIPEVTNPYDYKDSTKWFITFIVSVAGACAPVGSGIIFPTLEQVTRDLNSTPVVTNLTVALYMLSMAIFPLWWSAFSEASGRRSVYIASFALFVLWAVCCAISTSIEMLIVVRMLAGGAAASVQAVGVGTIADVWESHERGRAMGIFYLGPLCGPLFAPILGGIVGERWNWRATQWVLVIYGALTWLLIFFGLPETLKSMKDLTLAAEAEAVETDGVARPALSRTSTRESVQRQSKKYVRIARMLLLDPLKIFVYLKYPAVSLTIYYASVTFGGLYVLNISITYTFERPPYEFTTLILGLLYLPNSLGYILASILGGRWMDYIMKREAVKANRVHEGKLVYHPEDRMRENAWLGALLYPLSLIWYGWTAEKGVFWLAPMIANFFYGVGSMLIFAMATTMLTEFMPQRSSSGVALNNFVRNIFSCVGGIVGAPLIASIGNGWLFTILGLWALSSASVIWAMRKFGPRWRIRMDEELGE</sequence>
<evidence type="ECO:0000256" key="1">
    <source>
        <dbReference type="ARBA" id="ARBA00004141"/>
    </source>
</evidence>
<dbReference type="Gene3D" id="1.20.1250.20">
    <property type="entry name" value="MFS general substrate transporter like domains"/>
    <property type="match status" value="1"/>
</dbReference>
<dbReference type="RefSeq" id="XP_018000226.1">
    <property type="nucleotide sequence ID" value="XM_018148072.1"/>
</dbReference>
<dbReference type="PROSITE" id="PS50850">
    <property type="entry name" value="MFS"/>
    <property type="match status" value="1"/>
</dbReference>
<dbReference type="InterPro" id="IPR036259">
    <property type="entry name" value="MFS_trans_sf"/>
</dbReference>